<feature type="region of interest" description="Disordered" evidence="1">
    <location>
        <begin position="42"/>
        <end position="211"/>
    </location>
</feature>
<dbReference type="KEGG" id="sbat:G4Z16_24260"/>
<organism evidence="3 4">
    <name type="scientific">Streptomyces bathyalis</name>
    <dbReference type="NCBI Taxonomy" id="2710756"/>
    <lineage>
        <taxon>Bacteria</taxon>
        <taxon>Bacillati</taxon>
        <taxon>Actinomycetota</taxon>
        <taxon>Actinomycetes</taxon>
        <taxon>Kitasatosporales</taxon>
        <taxon>Streptomycetaceae</taxon>
        <taxon>Streptomyces</taxon>
    </lineage>
</organism>
<feature type="signal peptide" evidence="2">
    <location>
        <begin position="1"/>
        <end position="42"/>
    </location>
</feature>
<sequence length="543" mass="52056">MAKGKHRRVKPPEATGATAVRKAVVGLVSSVAVAGGAGTALAADAGNSQASGTLNSRADVAYAEDTEPAGSPQLPLPAAPAPGLPGLAPAPGLPGLAPAPGLPGLTPDLPGLPGLPTAPAPGQVGVPEAPGPGQIGVPKAPGTDESALPKAPGSDQLVAPVPVPVPTPEPEPEEAPQQAPAEIPPAPIPAPAPGASNEAPKAGTQNPTTPVVGGRAEIPTSPESFVFAQGGANDEFVSRTVGAGVGVPNRSFVGSFGAPPNGFNVRGDLTLSASIIDVKADVKANFNPATGEVSAAAAGGIQANIPFAGPFSGKGAAEVKPNGEIKTTLTEGKELDLGDGRNFSVEVPEESSDGSQASPSAKVGFPGGGPADPRTFKADGRVEFDLTSNQPVDELATPGVPGLTDGPFGPANGVAMPGVPAPGAVEAPAVPEVPGLEESALPATPAAPAPAPEAPPAEAPAPEAEAPAPEAPAPAPEAPPAEAPAPPTAEAPAAETPPPAPETPAPEAPPAEAPAPEAPADSGGVGGGDVGGGDVGGGDPGAF</sequence>
<feature type="compositionally biased region" description="Pro residues" evidence="1">
    <location>
        <begin position="445"/>
        <end position="459"/>
    </location>
</feature>
<evidence type="ECO:0000313" key="4">
    <source>
        <dbReference type="Proteomes" id="UP000595046"/>
    </source>
</evidence>
<keyword evidence="2" id="KW-0732">Signal</keyword>
<feature type="compositionally biased region" description="Polar residues" evidence="1">
    <location>
        <begin position="47"/>
        <end position="56"/>
    </location>
</feature>
<evidence type="ECO:0000313" key="3">
    <source>
        <dbReference type="EMBL" id="QPP09007.1"/>
    </source>
</evidence>
<dbReference type="Proteomes" id="UP000595046">
    <property type="component" value="Chromosome"/>
</dbReference>
<evidence type="ECO:0000256" key="1">
    <source>
        <dbReference type="SAM" id="MobiDB-lite"/>
    </source>
</evidence>
<evidence type="ECO:0000256" key="2">
    <source>
        <dbReference type="SAM" id="SignalP"/>
    </source>
</evidence>
<feature type="compositionally biased region" description="Pro residues" evidence="1">
    <location>
        <begin position="74"/>
        <end position="83"/>
    </location>
</feature>
<feature type="compositionally biased region" description="Gly residues" evidence="1">
    <location>
        <begin position="523"/>
        <end position="543"/>
    </location>
</feature>
<accession>A0A7T1T9Q6</accession>
<feature type="chain" id="PRO_5032983864" evidence="2">
    <location>
        <begin position="43"/>
        <end position="543"/>
    </location>
</feature>
<keyword evidence="4" id="KW-1185">Reference proteome</keyword>
<dbReference type="EMBL" id="CP048882">
    <property type="protein sequence ID" value="QPP09007.1"/>
    <property type="molecule type" value="Genomic_DNA"/>
</dbReference>
<reference evidence="4" key="1">
    <citation type="submission" date="2020-02" db="EMBL/GenBank/DDBJ databases">
        <title>Streptomyces sp. ASO4wet.</title>
        <authorList>
            <person name="Risdian C."/>
            <person name="Landwehr W."/>
            <person name="Schupp P."/>
            <person name="Wink J."/>
        </authorList>
    </citation>
    <scope>NUCLEOTIDE SEQUENCE [LARGE SCALE GENOMIC DNA]</scope>
    <source>
        <strain evidence="4">ASO4wet</strain>
    </source>
</reference>
<feature type="compositionally biased region" description="Basic and acidic residues" evidence="1">
    <location>
        <begin position="374"/>
        <end position="384"/>
    </location>
</feature>
<protein>
    <submittedName>
        <fullName evidence="3">Uncharacterized protein</fullName>
    </submittedName>
</protein>
<feature type="region of interest" description="Disordered" evidence="1">
    <location>
        <begin position="440"/>
        <end position="543"/>
    </location>
</feature>
<feature type="region of interest" description="Disordered" evidence="1">
    <location>
        <begin position="328"/>
        <end position="415"/>
    </location>
</feature>
<proteinExistence type="predicted"/>
<dbReference type="AlphaFoldDB" id="A0A7T1T9Q6"/>
<feature type="compositionally biased region" description="Pro residues" evidence="1">
    <location>
        <begin position="469"/>
        <end position="517"/>
    </location>
</feature>
<name>A0A7T1T9Q6_9ACTN</name>
<feature type="compositionally biased region" description="Low complexity" evidence="1">
    <location>
        <begin position="84"/>
        <end position="122"/>
    </location>
</feature>
<feature type="compositionally biased region" description="Pro residues" evidence="1">
    <location>
        <begin position="182"/>
        <end position="192"/>
    </location>
</feature>
<gene>
    <name evidence="3" type="ORF">G4Z16_24260</name>
</gene>